<accession>A0ABW9HV02</accession>
<evidence type="ECO:0000313" key="3">
    <source>
        <dbReference type="Proteomes" id="UP001631957"/>
    </source>
</evidence>
<sequence length="292" mass="31940">MTTKPWVCETCGNHAYTEGDTPPDDCVICEDDRQWVPAGGQRWTTLDAMAAGGYHSVVREVEPGLLGVGAEPMIGIGQRGLVLRTDAGNIMWDPSPYLDEAAVDAVRQAGGLSVVTASHPHFYGAIVEWARIFGARILLPEVDIHWLGRPASAEDLVRTWSDEVPLADGVTLIQCGGHFPGSAVLHWAQGADGLGVLLTGDTINISPGEDRVAFLYSAPNRLPLPERGVHGVVEAVQPYSYDRMYAHWWAPAIRRDAQRILKESTDHYLKFVRGDAPEWLTEGHHHGHGHTH</sequence>
<keyword evidence="3" id="KW-1185">Reference proteome</keyword>
<reference evidence="2 3" key="1">
    <citation type="submission" date="2024-12" db="EMBL/GenBank/DDBJ databases">
        <title>Forecasting of Potato common scab and diversities of Pathogenic streptomyces spp. in china.</title>
        <authorList>
            <person name="Handique U."/>
            <person name="Wu J."/>
        </authorList>
    </citation>
    <scope>NUCLEOTIDE SEQUENCE [LARGE SCALE GENOMIC DNA]</scope>
    <source>
        <strain evidence="2 3">ZRIMU1530</strain>
    </source>
</reference>
<dbReference type="EMBL" id="JBJVNI010000013">
    <property type="protein sequence ID" value="MFM9611939.1"/>
    <property type="molecule type" value="Genomic_DNA"/>
</dbReference>
<evidence type="ECO:0000259" key="1">
    <source>
        <dbReference type="SMART" id="SM00849"/>
    </source>
</evidence>
<dbReference type="Proteomes" id="UP001631957">
    <property type="component" value="Unassembled WGS sequence"/>
</dbReference>
<dbReference type="InterPro" id="IPR036866">
    <property type="entry name" value="RibonucZ/Hydroxyglut_hydro"/>
</dbReference>
<name>A0ABW9HV02_9ACTN</name>
<gene>
    <name evidence="2" type="ORF">ACKI18_24905</name>
</gene>
<dbReference type="Gene3D" id="3.60.15.10">
    <property type="entry name" value="Ribonuclease Z/Hydroxyacylglutathione hydrolase-like"/>
    <property type="match status" value="1"/>
</dbReference>
<evidence type="ECO:0000313" key="2">
    <source>
        <dbReference type="EMBL" id="MFM9611939.1"/>
    </source>
</evidence>
<dbReference type="PANTHER" id="PTHR36839:SF1">
    <property type="entry name" value="METALLO-BETA-LACTAMASE FAMILY PROTEIN (AFU_ORTHOLOGUE AFUA_5G12770)"/>
    <property type="match status" value="1"/>
</dbReference>
<comment type="caution">
    <text evidence="2">The sequence shown here is derived from an EMBL/GenBank/DDBJ whole genome shotgun (WGS) entry which is preliminary data.</text>
</comment>
<protein>
    <recommendedName>
        <fullName evidence="1">Metallo-beta-lactamase domain-containing protein</fullName>
    </recommendedName>
</protein>
<dbReference type="SUPFAM" id="SSF56281">
    <property type="entry name" value="Metallo-hydrolase/oxidoreductase"/>
    <property type="match status" value="1"/>
</dbReference>
<organism evidence="2 3">
    <name type="scientific">Streptomyces niveiscabiei</name>
    <dbReference type="NCBI Taxonomy" id="164115"/>
    <lineage>
        <taxon>Bacteria</taxon>
        <taxon>Bacillati</taxon>
        <taxon>Actinomycetota</taxon>
        <taxon>Actinomycetes</taxon>
        <taxon>Kitasatosporales</taxon>
        <taxon>Streptomycetaceae</taxon>
        <taxon>Streptomyces</taxon>
    </lineage>
</organism>
<dbReference type="SMART" id="SM00849">
    <property type="entry name" value="Lactamase_B"/>
    <property type="match status" value="1"/>
</dbReference>
<dbReference type="PANTHER" id="PTHR36839">
    <property type="entry name" value="METALLO-BETA-LACTAMASE FAMILY PROTEIN (AFU_ORTHOLOGUE AFUA_5G12770)"/>
    <property type="match status" value="1"/>
</dbReference>
<feature type="domain" description="Metallo-beta-lactamase" evidence="1">
    <location>
        <begin position="77"/>
        <end position="232"/>
    </location>
</feature>
<dbReference type="InterPro" id="IPR001279">
    <property type="entry name" value="Metallo-B-lactamas"/>
</dbReference>
<dbReference type="RefSeq" id="WP_109361761.1">
    <property type="nucleotide sequence ID" value="NZ_JBJVNI010000013.1"/>
</dbReference>
<proteinExistence type="predicted"/>